<organism evidence="2 3">
    <name type="scientific">Patagioenas fasciata monilis</name>
    <dbReference type="NCBI Taxonomy" id="372326"/>
    <lineage>
        <taxon>Eukaryota</taxon>
        <taxon>Metazoa</taxon>
        <taxon>Chordata</taxon>
        <taxon>Craniata</taxon>
        <taxon>Vertebrata</taxon>
        <taxon>Euteleostomi</taxon>
        <taxon>Archelosauria</taxon>
        <taxon>Archosauria</taxon>
        <taxon>Dinosauria</taxon>
        <taxon>Saurischia</taxon>
        <taxon>Theropoda</taxon>
        <taxon>Coelurosauria</taxon>
        <taxon>Aves</taxon>
        <taxon>Neognathae</taxon>
        <taxon>Neoaves</taxon>
        <taxon>Columbimorphae</taxon>
        <taxon>Columbiformes</taxon>
        <taxon>Columbidae</taxon>
        <taxon>Patagioenas</taxon>
    </lineage>
</organism>
<name>A0A1V4K4L8_PATFA</name>
<dbReference type="AlphaFoldDB" id="A0A1V4K4L8"/>
<feature type="compositionally biased region" description="Basic and acidic residues" evidence="1">
    <location>
        <begin position="17"/>
        <end position="34"/>
    </location>
</feature>
<protein>
    <submittedName>
        <fullName evidence="2">Uncharacterized protein</fullName>
    </submittedName>
</protein>
<evidence type="ECO:0000256" key="1">
    <source>
        <dbReference type="SAM" id="MobiDB-lite"/>
    </source>
</evidence>
<evidence type="ECO:0000313" key="2">
    <source>
        <dbReference type="EMBL" id="OPJ79303.1"/>
    </source>
</evidence>
<dbReference type="EMBL" id="LSYS01004732">
    <property type="protein sequence ID" value="OPJ79303.1"/>
    <property type="molecule type" value="Genomic_DNA"/>
</dbReference>
<keyword evidence="3" id="KW-1185">Reference proteome</keyword>
<feature type="region of interest" description="Disordered" evidence="1">
    <location>
        <begin position="17"/>
        <end position="47"/>
    </location>
</feature>
<proteinExistence type="predicted"/>
<sequence length="352" mass="39553">MRTLSRDGDTLLNCFMKERRETERDTRTGTDTDSIHALSGRNGSDSDTRDMLVETSGCLQQLPICHGEEVPRARREEGTGSVCVVWRLGENRDGGGIPVPGDDKTRRTVSVLQKCCSLSFYLKLELVMLSYSVRPCGRAGRSLAFLLEHLRTTCCRGELVSWGLKWREVHPQQGNADPPALIKTLSKTCDRSCASVNGFWVVDEEVTKGRSDSDLRRTTPGTSPHLDKLPFIILPGLWFLTRFLKHTACPPQSERSIRSSAGCRTKCLFQRSTRLPICKPGNFEVIFCVRIHFDCEATVHLRNASAQKCQASLVVPVQRQALTVVTRFCAGPRWRQVNGTKAQQVTWSVWWD</sequence>
<evidence type="ECO:0000313" key="3">
    <source>
        <dbReference type="Proteomes" id="UP000190648"/>
    </source>
</evidence>
<reference evidence="2 3" key="1">
    <citation type="submission" date="2016-02" db="EMBL/GenBank/DDBJ databases">
        <title>Band-tailed pigeon sequencing and assembly.</title>
        <authorList>
            <person name="Soares A.E."/>
            <person name="Novak B.J."/>
            <person name="Rice E.S."/>
            <person name="O'Connell B."/>
            <person name="Chang D."/>
            <person name="Weber S."/>
            <person name="Shapiro B."/>
        </authorList>
    </citation>
    <scope>NUCLEOTIDE SEQUENCE [LARGE SCALE GENOMIC DNA]</scope>
    <source>
        <strain evidence="2">BTP2013</strain>
        <tissue evidence="2">Blood</tissue>
    </source>
</reference>
<comment type="caution">
    <text evidence="2">The sequence shown here is derived from an EMBL/GenBank/DDBJ whole genome shotgun (WGS) entry which is preliminary data.</text>
</comment>
<accession>A0A1V4K4L8</accession>
<gene>
    <name evidence="2" type="ORF">AV530_005181</name>
</gene>
<dbReference type="Proteomes" id="UP000190648">
    <property type="component" value="Unassembled WGS sequence"/>
</dbReference>